<evidence type="ECO:0000313" key="4">
    <source>
        <dbReference type="Proteomes" id="UP000034539"/>
    </source>
</evidence>
<feature type="transmembrane region" description="Helical" evidence="1">
    <location>
        <begin position="79"/>
        <end position="102"/>
    </location>
</feature>
<keyword evidence="1" id="KW-1133">Transmembrane helix</keyword>
<comment type="caution">
    <text evidence="3">The sequence shown here is derived from an EMBL/GenBank/DDBJ whole genome shotgun (WGS) entry which is preliminary data.</text>
</comment>
<keyword evidence="1" id="KW-0472">Membrane</keyword>
<dbReference type="AlphaFoldDB" id="A0A0G0PTJ4"/>
<keyword evidence="1" id="KW-0812">Transmembrane</keyword>
<protein>
    <recommendedName>
        <fullName evidence="2">Transcriptional repressor PaaX-like central Cas2-like domain-containing protein</fullName>
    </recommendedName>
</protein>
<reference evidence="3 4" key="1">
    <citation type="journal article" date="2015" name="Nature">
        <title>rRNA introns, odd ribosomes, and small enigmatic genomes across a large radiation of phyla.</title>
        <authorList>
            <person name="Brown C.T."/>
            <person name="Hug L.A."/>
            <person name="Thomas B.C."/>
            <person name="Sharon I."/>
            <person name="Castelle C.J."/>
            <person name="Singh A."/>
            <person name="Wilkins M.J."/>
            <person name="Williams K.H."/>
            <person name="Banfield J.F."/>
        </authorList>
    </citation>
    <scope>NUCLEOTIDE SEQUENCE [LARGE SCALE GENOMIC DNA]</scope>
</reference>
<dbReference type="Pfam" id="PF20803">
    <property type="entry name" value="PaaX_M"/>
    <property type="match status" value="1"/>
</dbReference>
<accession>A0A0G0PTJ4</accession>
<evidence type="ECO:0000259" key="2">
    <source>
        <dbReference type="Pfam" id="PF20803"/>
    </source>
</evidence>
<dbReference type="InterPro" id="IPR048846">
    <property type="entry name" value="PaaX-like_central"/>
</dbReference>
<evidence type="ECO:0000313" key="3">
    <source>
        <dbReference type="EMBL" id="KKR31499.1"/>
    </source>
</evidence>
<proteinExistence type="predicted"/>
<dbReference type="Proteomes" id="UP000034539">
    <property type="component" value="Unassembled WGS sequence"/>
</dbReference>
<name>A0A0G0PTJ4_9BACT</name>
<gene>
    <name evidence="3" type="ORF">UT63_C0068G0009</name>
</gene>
<organism evidence="3 4">
    <name type="scientific">Candidatus Gottesmanbacteria bacterium GW2011_GWC2_39_8</name>
    <dbReference type="NCBI Taxonomy" id="1618450"/>
    <lineage>
        <taxon>Bacteria</taxon>
        <taxon>Candidatus Gottesmaniibacteriota</taxon>
    </lineage>
</organism>
<sequence length="255" mass="30113">MMKIALTKSADRQRMSIWRNIVKPYKDEQYKEEKSKEEKSDNKQLSFPSGDKIEYLSRVLCQQIEKEAFERKYARAGDILKLVGAGVFLAASVAVPNLPLVLKPFLKNDQEPQAWKRFNIPLLKRTLTRLEEEKYVEIGVENGIQIVKITNSGRQKILKYALDEWIIKKPKLWDRKWRLVSFDLPEKFSKERKVLVEYMKAWKFYPLHKSVYLHAYPCVKAVSFLREFLGVGEYIRIFIVSDIENPEPFREFFGV</sequence>
<dbReference type="EMBL" id="LBXN01000068">
    <property type="protein sequence ID" value="KKR31499.1"/>
    <property type="molecule type" value="Genomic_DNA"/>
</dbReference>
<evidence type="ECO:0000256" key="1">
    <source>
        <dbReference type="SAM" id="Phobius"/>
    </source>
</evidence>
<feature type="domain" description="Transcriptional repressor PaaX-like central Cas2-like" evidence="2">
    <location>
        <begin position="172"/>
        <end position="244"/>
    </location>
</feature>